<gene>
    <name evidence="2" type="ORF">SAMN05421742_10695</name>
</gene>
<protein>
    <submittedName>
        <fullName evidence="2">Uncharacterized protein</fullName>
    </submittedName>
</protein>
<dbReference type="AlphaFoldDB" id="A0A1G8BQJ2"/>
<keyword evidence="3" id="KW-1185">Reference proteome</keyword>
<evidence type="ECO:0000313" key="2">
    <source>
        <dbReference type="EMBL" id="SDH35363.1"/>
    </source>
</evidence>
<accession>A0A1G8BQJ2</accession>
<evidence type="ECO:0000256" key="1">
    <source>
        <dbReference type="SAM" id="MobiDB-lite"/>
    </source>
</evidence>
<feature type="region of interest" description="Disordered" evidence="1">
    <location>
        <begin position="44"/>
        <end position="68"/>
    </location>
</feature>
<proteinExistence type="predicted"/>
<dbReference type="RefSeq" id="WP_143130975.1">
    <property type="nucleotide sequence ID" value="NZ_FNCV01000006.1"/>
</dbReference>
<sequence>MSDTPLPETATLEIAGFRLSWPEPLANSLLSRWLGIDNGPEWAPDWSSAEETPTDLGWGFPLSAPPAG</sequence>
<dbReference type="STRING" id="83401.SAMN05421742_10695"/>
<reference evidence="3" key="1">
    <citation type="submission" date="2016-10" db="EMBL/GenBank/DDBJ databases">
        <authorList>
            <person name="Varghese N."/>
            <person name="Submissions S."/>
        </authorList>
    </citation>
    <scope>NUCLEOTIDE SEQUENCE [LARGE SCALE GENOMIC DNA]</scope>
    <source>
        <strain evidence="3">930I</strain>
    </source>
</reference>
<dbReference type="EMBL" id="FNCV01000006">
    <property type="protein sequence ID" value="SDH35363.1"/>
    <property type="molecule type" value="Genomic_DNA"/>
</dbReference>
<evidence type="ECO:0000313" key="3">
    <source>
        <dbReference type="Proteomes" id="UP000217076"/>
    </source>
</evidence>
<dbReference type="Proteomes" id="UP000217076">
    <property type="component" value="Unassembled WGS sequence"/>
</dbReference>
<name>A0A1G8BQJ2_9PROT</name>
<organism evidence="2 3">
    <name type="scientific">Roseospirillum parvum</name>
    <dbReference type="NCBI Taxonomy" id="83401"/>
    <lineage>
        <taxon>Bacteria</taxon>
        <taxon>Pseudomonadati</taxon>
        <taxon>Pseudomonadota</taxon>
        <taxon>Alphaproteobacteria</taxon>
        <taxon>Rhodospirillales</taxon>
        <taxon>Rhodospirillaceae</taxon>
        <taxon>Roseospirillum</taxon>
    </lineage>
</organism>